<keyword evidence="8" id="KW-1185">Reference proteome</keyword>
<dbReference type="Gene3D" id="2.40.50.690">
    <property type="match status" value="1"/>
</dbReference>
<dbReference type="InterPro" id="IPR012340">
    <property type="entry name" value="NA-bd_OB-fold"/>
</dbReference>
<dbReference type="SMART" id="SM00955">
    <property type="entry name" value="RNB"/>
    <property type="match status" value="1"/>
</dbReference>
<keyword evidence="2" id="KW-0547">Nucleotide-binding</keyword>
<dbReference type="GO" id="GO:0043139">
    <property type="term" value="F:5'-3' DNA helicase activity"/>
    <property type="evidence" value="ECO:0007669"/>
    <property type="project" value="TreeGrafter"/>
</dbReference>
<dbReference type="Pfam" id="PF13086">
    <property type="entry name" value="AAA_11"/>
    <property type="match status" value="3"/>
</dbReference>
<dbReference type="Proteomes" id="UP000245119">
    <property type="component" value="Linkage Group LG1"/>
</dbReference>
<dbReference type="InterPro" id="IPR056787">
    <property type="entry name" value="OB_HELZ2"/>
</dbReference>
<dbReference type="CDD" id="cd18808">
    <property type="entry name" value="SF1_C_Upf1"/>
    <property type="match status" value="2"/>
</dbReference>
<dbReference type="FunFam" id="3.40.50.300:FF:000419">
    <property type="entry name" value="Probable helicase with zinc finger domain"/>
    <property type="match status" value="1"/>
</dbReference>
<evidence type="ECO:0000256" key="5">
    <source>
        <dbReference type="ARBA" id="ARBA00022840"/>
    </source>
</evidence>
<dbReference type="GO" id="GO:0003723">
    <property type="term" value="F:RNA binding"/>
    <property type="evidence" value="ECO:0007669"/>
    <property type="project" value="InterPro"/>
</dbReference>
<keyword evidence="3" id="KW-0378">Hydrolase</keyword>
<proteinExistence type="inferred from homology"/>
<dbReference type="STRING" id="400727.A0A2T7PXY3"/>
<sequence length="2359" mass="264076">MKLPLSENLTEDTPAGKLILTSVRSVLLALNNSSKQRVFEAIIVREENFNYDGRGKDFIYLSLAPSCVRELKLKHNMTAEVEVQFQMDRLHFVRMHYALDSLKSTEIAFPDVTRISSLNEQHTLRVQSRALNQDQMAAVRHIVTNRVGYTPPFVMYGPFGTGKTETLAQATMVLLRERPESRILICAQSNSAADLYIQKYLDPYLQKSRSSQASVLRIVAKERRIASVSAEVQKYCCMASDGQSFEIPTEAIIRQHHVVVTTVEMSLHLTLMNLYGYFTHIFVDEAGQVLECETLMPLTLATDKTCVVLTGDHMQISPKVYSAEARRQGLSMSMLERLYLHYQHYHQGPASLQCPLNIFLSINYRTKMEILRFISAVFYGGPDILKAQGNIPSVVELTPMIFYAVTGREIQDADSTSFYNTAEVMEVVERVVELVTHWPQEWGPVAPEEIGIVTPYHDQVRHIRGILRKRRLNGVRVETVQNMQGKEFRALFISIVRTRHLLESDHMKRLLQDAEAIGGIADFAFLSDPKLLNTALTRTQSVVAVVGDPVALCAIGECIQIWRTYLKHCTNMRSVHPISMNYEAIKNQVVHLQMSAAGRSLTYITDMCRNTDVLPRLAVKPPPLQNDGFTENYIDKGPLHSAEPLEGRGLSVDHHELLSNPTTVSGKLRTKKLEGTEVDEEFTIHPDEILLQLAQESAASDLPTQPHFVECVDVQEEGGIALVTYNMKKCDESLRTKMQSAAAASKELYEDTEIFSEIDKDTGKKAVYFSYTEAKLVELLKENPIRFKLCTISTKGDTCLAKAVDPSDSVQEVEIRGPLRRGHAFDGDEVVVEILNAEDISEEDEQESMEVQGQVIGIMQRAVNPRCRSFVCFTDVSNTSLLTPINPSIPRIYNVAARKHLQRIKRGYVVVYKLTTEKQVQVSHYAKVDPKEPEAKLFVVRYLKWVPGFFNPLGIVVDVLPAGSDLASALTILDIEYQLPRQLSSKAAQEVEELYGASYQLPADIFSTYKDMRDRWCFTINSADAFGLQQAYSIDQLSDATYELAVHLTDVHYFVEKGSALDREALRRGVSVAPVDQKPLHLLPERLSTDLCSFRPGEGRLALSVFMVVKGSGDEWHVTQTSLRHTVISSKRKFSLQEVEHILDDVEGAQNDYLLSCVLVLYQIALMQRKSRLGNAHLDPQLTPQQMTTPRAHCMLQEVMIMTNHHVARMLLESFPECTPLVRQAAPNCQKLEEWKSKHAADAVNSVALTRPFLNGAKTCTCRMVCMCVSSYMRDQKVKPLDHFDVITQLWNHLREAASLGNHEIVQKTVATADNHPQSSVALGHLHSIFEPVQLVCSGNVADDQRGHYSLNLPCFTSITNPLHSYIDIVVQHLASALVQGLSSPYSQLEIAQIVTACNYKQNFAQSFAKANMTTHLAAALQDRPLVLFPVIESLDEQMLTLRFPTVGCIQDREKIVALTSLGPATEPLINPDTDQVKLKWQMRIYDAAYALQQSPSVAKTNDVVELCADRFVSYIPPFQWQRLLKAIREENGENILSMVPTIQEHVHEALADGRFALDISSEIRRAGQIQHFAEFGLSFHSSMVVQVQVVAQMFRGLLVPKIQLFSLTPSLDICLEHRNNPTGCFAKMIKVPATLATYSDEAAYQQSWLPVLALEAAECAVHSHGSAMIHNVYIAWSQDLDPSGNGPPAVYGEFSLTQAFCKDRKIRLSGDSDSPDGLNMFDLERSVPAPLDLVCVRYAGLQLPEKLGLDEAVAAIVNTGCPVTWVGHCVVVGVGRDNVGLIHVRVRLHAYAMNMPEVLLDPQVAAMQPCSMEWIPRTLLYRQMEHAVACLKDASDLAKDIAVGRKPVENIDLSDVDFLVEKLSSNHILNPEQKTAVEMALKQTFTVLQGSPGTGKSFTVAHLCRLFVERNRMTPRSTNENAARVQVLICGPSDAAVDVAAVHLMNLDEGGLRMVRVYSEQVEHMAFPLPRDTVPPWKLEVCHVQEDPTLTSITLHHMIRQNNRFSERIKEFDTLFQLYPQDISDDQVQEYLQLVQQAQQIELRQAEVILATCSAAASPKMARTTNIRQIIIDDCGACKEPESLVPIILFKRVKQVVLVGDHKQLCPIVHNATARSLGLERSLLERYSESAIMLTGQYRMHQGISEISSSCFYDGRISSVLKTQNGPPALDIWPGSRAHPVVFCHLVGLEETVTVASEEGVILSKCNPKEADVVADIVGELVFHKKLDVESVIVVTQYHAQCGHVKQRLEQRGLDVAVTSILDCQGSEYDYVVLSTVRSVPRSQVERQPTNDWLERHLGVTADGHQINVAFTRARKGLILTGNKYLLQCHPTWLKLLTHFRQLNKLVDAAQFLQSMAA</sequence>
<comment type="similarity">
    <text evidence="1">Belongs to the DNA2/NAM7 helicase family.</text>
</comment>
<evidence type="ECO:0000259" key="6">
    <source>
        <dbReference type="SMART" id="SM00955"/>
    </source>
</evidence>
<dbReference type="Pfam" id="PF00773">
    <property type="entry name" value="RNB"/>
    <property type="match status" value="1"/>
</dbReference>
<dbReference type="EMBL" id="PZQS01000001">
    <property type="protein sequence ID" value="PVD38283.1"/>
    <property type="molecule type" value="Genomic_DNA"/>
</dbReference>
<dbReference type="PANTHER" id="PTHR43788:SF16">
    <property type="entry name" value="HELICASE WITH ZINC FINGER 2"/>
    <property type="match status" value="1"/>
</dbReference>
<dbReference type="GO" id="GO:0004540">
    <property type="term" value="F:RNA nuclease activity"/>
    <property type="evidence" value="ECO:0007669"/>
    <property type="project" value="InterPro"/>
</dbReference>
<evidence type="ECO:0000256" key="3">
    <source>
        <dbReference type="ARBA" id="ARBA00022801"/>
    </source>
</evidence>
<dbReference type="Pfam" id="PF25049">
    <property type="entry name" value="OB_HELZ2"/>
    <property type="match status" value="1"/>
</dbReference>
<keyword evidence="4" id="KW-0347">Helicase</keyword>
<dbReference type="GO" id="GO:0016787">
    <property type="term" value="F:hydrolase activity"/>
    <property type="evidence" value="ECO:0007669"/>
    <property type="project" value="UniProtKB-KW"/>
</dbReference>
<feature type="domain" description="RNB" evidence="6">
    <location>
        <begin position="1009"/>
        <end position="1381"/>
    </location>
</feature>
<name>A0A2T7PXY3_POMCA</name>
<dbReference type="InterPro" id="IPR047187">
    <property type="entry name" value="SF1_C_Upf1"/>
</dbReference>
<dbReference type="InterPro" id="IPR001900">
    <property type="entry name" value="RNase_II/R"/>
</dbReference>
<dbReference type="SUPFAM" id="SSF52540">
    <property type="entry name" value="P-loop containing nucleoside triphosphate hydrolases"/>
    <property type="match status" value="2"/>
</dbReference>
<dbReference type="InterPro" id="IPR027417">
    <property type="entry name" value="P-loop_NTPase"/>
</dbReference>
<comment type="caution">
    <text evidence="7">The sequence shown here is derived from an EMBL/GenBank/DDBJ whole genome shotgun (WGS) entry which is preliminary data.</text>
</comment>
<dbReference type="Gene3D" id="3.40.50.300">
    <property type="entry name" value="P-loop containing nucleotide triphosphate hydrolases"/>
    <property type="match status" value="4"/>
</dbReference>
<protein>
    <recommendedName>
        <fullName evidence="6">RNB domain-containing protein</fullName>
    </recommendedName>
</protein>
<dbReference type="Pfam" id="PF13087">
    <property type="entry name" value="AAA_12"/>
    <property type="match status" value="2"/>
</dbReference>
<dbReference type="InterPro" id="IPR041679">
    <property type="entry name" value="DNA2/NAM7-like_C"/>
</dbReference>
<dbReference type="GO" id="GO:0005524">
    <property type="term" value="F:ATP binding"/>
    <property type="evidence" value="ECO:0007669"/>
    <property type="project" value="UniProtKB-KW"/>
</dbReference>
<reference evidence="7 8" key="1">
    <citation type="submission" date="2018-04" db="EMBL/GenBank/DDBJ databases">
        <title>The genome of golden apple snail Pomacea canaliculata provides insight into stress tolerance and invasive adaptation.</title>
        <authorList>
            <person name="Liu C."/>
            <person name="Liu B."/>
            <person name="Ren Y."/>
            <person name="Zhang Y."/>
            <person name="Wang H."/>
            <person name="Li S."/>
            <person name="Jiang F."/>
            <person name="Yin L."/>
            <person name="Zhang G."/>
            <person name="Qian W."/>
            <person name="Fan W."/>
        </authorList>
    </citation>
    <scope>NUCLEOTIDE SEQUENCE [LARGE SCALE GENOMIC DNA]</scope>
    <source>
        <strain evidence="7">SZHN2017</strain>
        <tissue evidence="7">Muscle</tissue>
    </source>
</reference>
<evidence type="ECO:0000256" key="4">
    <source>
        <dbReference type="ARBA" id="ARBA00022806"/>
    </source>
</evidence>
<evidence type="ECO:0000313" key="7">
    <source>
        <dbReference type="EMBL" id="PVD38283.1"/>
    </source>
</evidence>
<gene>
    <name evidence="7" type="ORF">C0Q70_00894</name>
</gene>
<dbReference type="OrthoDB" id="2285229at2759"/>
<dbReference type="PANTHER" id="PTHR43788">
    <property type="entry name" value="DNA2/NAM7 HELICASE FAMILY MEMBER"/>
    <property type="match status" value="1"/>
</dbReference>
<keyword evidence="5" id="KW-0067">ATP-binding</keyword>
<accession>A0A2T7PXY3</accession>
<dbReference type="InterPro" id="IPR050534">
    <property type="entry name" value="Coronavir_polyprotein_1ab"/>
</dbReference>
<dbReference type="SUPFAM" id="SSF50249">
    <property type="entry name" value="Nucleic acid-binding proteins"/>
    <property type="match status" value="2"/>
</dbReference>
<dbReference type="InterPro" id="IPR041677">
    <property type="entry name" value="DNA2/NAM7_AAA_11"/>
</dbReference>
<evidence type="ECO:0000256" key="2">
    <source>
        <dbReference type="ARBA" id="ARBA00022741"/>
    </source>
</evidence>
<evidence type="ECO:0000313" key="8">
    <source>
        <dbReference type="Proteomes" id="UP000245119"/>
    </source>
</evidence>
<evidence type="ECO:0000256" key="1">
    <source>
        <dbReference type="ARBA" id="ARBA00007913"/>
    </source>
</evidence>
<organism evidence="7 8">
    <name type="scientific">Pomacea canaliculata</name>
    <name type="common">Golden apple snail</name>
    <dbReference type="NCBI Taxonomy" id="400727"/>
    <lineage>
        <taxon>Eukaryota</taxon>
        <taxon>Metazoa</taxon>
        <taxon>Spiralia</taxon>
        <taxon>Lophotrochozoa</taxon>
        <taxon>Mollusca</taxon>
        <taxon>Gastropoda</taxon>
        <taxon>Caenogastropoda</taxon>
        <taxon>Architaenioglossa</taxon>
        <taxon>Ampullarioidea</taxon>
        <taxon>Ampullariidae</taxon>
        <taxon>Pomacea</taxon>
    </lineage>
</organism>